<accession>A0A2T6ZA07</accession>
<evidence type="ECO:0000313" key="2">
    <source>
        <dbReference type="EMBL" id="PUU72328.1"/>
    </source>
</evidence>
<feature type="compositionally biased region" description="Basic and acidic residues" evidence="1">
    <location>
        <begin position="169"/>
        <end position="180"/>
    </location>
</feature>
<evidence type="ECO:0000256" key="1">
    <source>
        <dbReference type="SAM" id="MobiDB-lite"/>
    </source>
</evidence>
<keyword evidence="3" id="KW-1185">Reference proteome</keyword>
<reference evidence="2 3" key="1">
    <citation type="submission" date="2017-04" db="EMBL/GenBank/DDBJ databases">
        <title>Draft genome sequence of Tuber borchii Vittad., a whitish edible truffle.</title>
        <authorList>
            <consortium name="DOE Joint Genome Institute"/>
            <person name="Murat C."/>
            <person name="Kuo A."/>
            <person name="Barry K.W."/>
            <person name="Clum A."/>
            <person name="Dockter R.B."/>
            <person name="Fauchery L."/>
            <person name="Iotti M."/>
            <person name="Kohler A."/>
            <person name="Labutti K."/>
            <person name="Lindquist E.A."/>
            <person name="Lipzen A."/>
            <person name="Ohm R.A."/>
            <person name="Wang M."/>
            <person name="Grigoriev I.V."/>
            <person name="Zambonelli A."/>
            <person name="Martin F.M."/>
        </authorList>
    </citation>
    <scope>NUCLEOTIDE SEQUENCE [LARGE SCALE GENOMIC DNA]</scope>
    <source>
        <strain evidence="2 3">Tbo3840</strain>
    </source>
</reference>
<comment type="caution">
    <text evidence="2">The sequence shown here is derived from an EMBL/GenBank/DDBJ whole genome shotgun (WGS) entry which is preliminary data.</text>
</comment>
<evidence type="ECO:0000313" key="3">
    <source>
        <dbReference type="Proteomes" id="UP000244722"/>
    </source>
</evidence>
<organism evidence="2 3">
    <name type="scientific">Tuber borchii</name>
    <name type="common">White truffle</name>
    <dbReference type="NCBI Taxonomy" id="42251"/>
    <lineage>
        <taxon>Eukaryota</taxon>
        <taxon>Fungi</taxon>
        <taxon>Dikarya</taxon>
        <taxon>Ascomycota</taxon>
        <taxon>Pezizomycotina</taxon>
        <taxon>Pezizomycetes</taxon>
        <taxon>Pezizales</taxon>
        <taxon>Tuberaceae</taxon>
        <taxon>Tuber</taxon>
    </lineage>
</organism>
<proteinExistence type="predicted"/>
<dbReference type="AlphaFoldDB" id="A0A2T6ZA07"/>
<gene>
    <name evidence="2" type="ORF">B9Z19DRAFT_695142</name>
</gene>
<sequence>MSLHPKFSFAAKYYFLNNSEKGQDRHTWHEQNRNIRKMQVSPAHGIIFSFQSSSEERRKPAGLARRASELAKVPYGRVIRKPYSTSSNPYSSSLFFEVSPHDAKTPAVSFTAAPGSEGATASPFSLFFPVKLSQDPRGRNTMRIIGDITALLYCHLCREKHNNGGWSERANRHSQADKSPHATLCT</sequence>
<protein>
    <submittedName>
        <fullName evidence="2">Uncharacterized protein</fullName>
    </submittedName>
</protein>
<dbReference type="Proteomes" id="UP000244722">
    <property type="component" value="Unassembled WGS sequence"/>
</dbReference>
<feature type="region of interest" description="Disordered" evidence="1">
    <location>
        <begin position="164"/>
        <end position="186"/>
    </location>
</feature>
<dbReference type="EMBL" id="NESQ01000572">
    <property type="protein sequence ID" value="PUU72328.1"/>
    <property type="molecule type" value="Genomic_DNA"/>
</dbReference>
<name>A0A2T6ZA07_TUBBO</name>